<name>A0A3M9N191_9BACT</name>
<protein>
    <submittedName>
        <fullName evidence="6">Hydrogen peroxide-inducible genes activator</fullName>
    </submittedName>
</protein>
<keyword evidence="2" id="KW-0805">Transcription regulation</keyword>
<organism evidence="6 7">
    <name type="scientific">Rufibacter latericius</name>
    <dbReference type="NCBI Taxonomy" id="2487040"/>
    <lineage>
        <taxon>Bacteria</taxon>
        <taxon>Pseudomonadati</taxon>
        <taxon>Bacteroidota</taxon>
        <taxon>Cytophagia</taxon>
        <taxon>Cytophagales</taxon>
        <taxon>Hymenobacteraceae</taxon>
        <taxon>Rufibacter</taxon>
    </lineage>
</organism>
<keyword evidence="7" id="KW-1185">Reference proteome</keyword>
<dbReference type="FunFam" id="1.10.10.10:FF:000001">
    <property type="entry name" value="LysR family transcriptional regulator"/>
    <property type="match status" value="1"/>
</dbReference>
<dbReference type="PANTHER" id="PTHR30419">
    <property type="entry name" value="HTH-TYPE TRANSCRIPTIONAL REGULATOR YBHD"/>
    <property type="match status" value="1"/>
</dbReference>
<evidence type="ECO:0000313" key="7">
    <source>
        <dbReference type="Proteomes" id="UP000272117"/>
    </source>
</evidence>
<dbReference type="Gene3D" id="3.40.190.10">
    <property type="entry name" value="Periplasmic binding protein-like II"/>
    <property type="match status" value="2"/>
</dbReference>
<dbReference type="OrthoDB" id="9803735at2"/>
<dbReference type="GO" id="GO:0005829">
    <property type="term" value="C:cytosol"/>
    <property type="evidence" value="ECO:0007669"/>
    <property type="project" value="TreeGrafter"/>
</dbReference>
<evidence type="ECO:0000256" key="1">
    <source>
        <dbReference type="ARBA" id="ARBA00009437"/>
    </source>
</evidence>
<dbReference type="Pfam" id="PF00126">
    <property type="entry name" value="HTH_1"/>
    <property type="match status" value="1"/>
</dbReference>
<reference evidence="6 7" key="1">
    <citation type="submission" date="2018-11" db="EMBL/GenBank/DDBJ databases">
        <title>Rufibacter latericius sp. nov., isolated from water in Baiyang Lake.</title>
        <authorList>
            <person name="Yang Y."/>
        </authorList>
    </citation>
    <scope>NUCLEOTIDE SEQUENCE [LARGE SCALE GENOMIC DNA]</scope>
    <source>
        <strain evidence="6 7">R-22-1c-1</strain>
    </source>
</reference>
<dbReference type="Gene3D" id="1.10.10.10">
    <property type="entry name" value="Winged helix-like DNA-binding domain superfamily/Winged helix DNA-binding domain"/>
    <property type="match status" value="1"/>
</dbReference>
<dbReference type="CDD" id="cd08411">
    <property type="entry name" value="PBP2_OxyR"/>
    <property type="match status" value="1"/>
</dbReference>
<gene>
    <name evidence="6" type="ORF">EFB08_03320</name>
</gene>
<dbReference type="EMBL" id="RJJD01000001">
    <property type="protein sequence ID" value="RNI31561.1"/>
    <property type="molecule type" value="Genomic_DNA"/>
</dbReference>
<dbReference type="InterPro" id="IPR005119">
    <property type="entry name" value="LysR_subst-bd"/>
</dbReference>
<comment type="similarity">
    <text evidence="1">Belongs to the LysR transcriptional regulatory family.</text>
</comment>
<dbReference type="GO" id="GO:0003700">
    <property type="term" value="F:DNA-binding transcription factor activity"/>
    <property type="evidence" value="ECO:0007669"/>
    <property type="project" value="InterPro"/>
</dbReference>
<dbReference type="PRINTS" id="PR00039">
    <property type="entry name" value="HTHLYSR"/>
</dbReference>
<evidence type="ECO:0000256" key="4">
    <source>
        <dbReference type="ARBA" id="ARBA00023163"/>
    </source>
</evidence>
<feature type="domain" description="HTH lysR-type" evidence="5">
    <location>
        <begin position="1"/>
        <end position="58"/>
    </location>
</feature>
<accession>A0A3M9N191</accession>
<dbReference type="AlphaFoldDB" id="A0A3M9N191"/>
<evidence type="ECO:0000313" key="6">
    <source>
        <dbReference type="EMBL" id="RNI31561.1"/>
    </source>
</evidence>
<dbReference type="SUPFAM" id="SSF53850">
    <property type="entry name" value="Periplasmic binding protein-like II"/>
    <property type="match status" value="1"/>
</dbReference>
<dbReference type="Proteomes" id="UP000272117">
    <property type="component" value="Unassembled WGS sequence"/>
</dbReference>
<dbReference type="InterPro" id="IPR036388">
    <property type="entry name" value="WH-like_DNA-bd_sf"/>
</dbReference>
<evidence type="ECO:0000256" key="3">
    <source>
        <dbReference type="ARBA" id="ARBA00023125"/>
    </source>
</evidence>
<keyword evidence="3" id="KW-0238">DNA-binding</keyword>
<dbReference type="PROSITE" id="PS50931">
    <property type="entry name" value="HTH_LYSR"/>
    <property type="match status" value="1"/>
</dbReference>
<evidence type="ECO:0000256" key="2">
    <source>
        <dbReference type="ARBA" id="ARBA00023015"/>
    </source>
</evidence>
<dbReference type="RefSeq" id="WP_123125460.1">
    <property type="nucleotide sequence ID" value="NZ_RJJD01000001.1"/>
</dbReference>
<dbReference type="GO" id="GO:0003677">
    <property type="term" value="F:DNA binding"/>
    <property type="evidence" value="ECO:0007669"/>
    <property type="project" value="UniProtKB-KW"/>
</dbReference>
<sequence length="311" mass="35296">MTLTQLEYLLSVDTYRHFATAAEKCFVTQPTLSMQIQKLEEELGVQVFDRSRVPVRPTELGKEVIAQARVAVAEFKKIEELVKVQRDGITGELRIGVIPTLAPYLVPLFITSFIQKYPKVHVTIQELVTSSIVENLRLELLDVGLLVTPLHDKTIVEVPLFYEAFVGYLHPSHPLAKNETITAEAIEPADLWLLNDGHCFRSQVLQLCNRAKGIRNVHLDYESGSLETLKRIVETQSGMTLLPELSVQDMSDEKKAMIRPFAEPQPLREVSLVVHRSFLKKKLIEALRDEIVTHVPDGLKERHPVRVVKIK</sequence>
<comment type="caution">
    <text evidence="6">The sequence shown here is derived from an EMBL/GenBank/DDBJ whole genome shotgun (WGS) entry which is preliminary data.</text>
</comment>
<evidence type="ECO:0000259" key="5">
    <source>
        <dbReference type="PROSITE" id="PS50931"/>
    </source>
</evidence>
<dbReference type="Pfam" id="PF03466">
    <property type="entry name" value="LysR_substrate"/>
    <property type="match status" value="1"/>
</dbReference>
<proteinExistence type="inferred from homology"/>
<dbReference type="PANTHER" id="PTHR30419:SF29">
    <property type="entry name" value="LYSR-FAMILY TRANSCRIPTIONAL REGULATOR"/>
    <property type="match status" value="1"/>
</dbReference>
<dbReference type="InterPro" id="IPR050950">
    <property type="entry name" value="HTH-type_LysR_regulators"/>
</dbReference>
<dbReference type="InterPro" id="IPR036390">
    <property type="entry name" value="WH_DNA-bd_sf"/>
</dbReference>
<keyword evidence="4" id="KW-0804">Transcription</keyword>
<dbReference type="SUPFAM" id="SSF46785">
    <property type="entry name" value="Winged helix' DNA-binding domain"/>
    <property type="match status" value="1"/>
</dbReference>
<dbReference type="InterPro" id="IPR000847">
    <property type="entry name" value="LysR_HTH_N"/>
</dbReference>